<sequence length="304" mass="32675">MGHDARSLGGNMRVFGLDVGSGATLWEFHPEFPVWNLTPLFPGDGTTVFMDFTGGVYRLGLHNGTLQWYTPATRANQAFSDGGAVLGPQGDVYACFNPTGGHGSEGQRGVLRKLQVSDGRVFWDQDLPQPCNSYPAVGKVGPGDELSVVVTPGSFMGSPNLRGSIMAFDVESGALRWAYNTRPFNNPPSYMAKGDTEGYVGRSIHMGKQHNICLPAHWGSANIDGEGYVYAGRCDGYVYAVRAPKDFAAPMERNVSRLLNNFTSTPGLSVRSWNADGPSLHGAFAFAPGRVAFATCDTLYAFNA</sequence>
<dbReference type="SUPFAM" id="SSF50998">
    <property type="entry name" value="Quinoprotein alcohol dehydrogenase-like"/>
    <property type="match status" value="1"/>
</dbReference>
<accession>A0A7S1WX76</accession>
<proteinExistence type="predicted"/>
<dbReference type="InterPro" id="IPR011047">
    <property type="entry name" value="Quinoprotein_ADH-like_sf"/>
</dbReference>
<reference evidence="1" key="1">
    <citation type="submission" date="2021-01" db="EMBL/GenBank/DDBJ databases">
        <authorList>
            <person name="Corre E."/>
            <person name="Pelletier E."/>
            <person name="Niang G."/>
            <person name="Scheremetjew M."/>
            <person name="Finn R."/>
            <person name="Kale V."/>
            <person name="Holt S."/>
            <person name="Cochrane G."/>
            <person name="Meng A."/>
            <person name="Brown T."/>
            <person name="Cohen L."/>
        </authorList>
    </citation>
    <scope>NUCLEOTIDE SEQUENCE</scope>
    <source>
        <strain evidence="1">OF101</strain>
    </source>
</reference>
<dbReference type="EMBL" id="HBGE01116435">
    <property type="protein sequence ID" value="CAD9192680.1"/>
    <property type="molecule type" value="Transcribed_RNA"/>
</dbReference>
<organism evidence="1">
    <name type="scientific">Alexandrium catenella</name>
    <name type="common">Red tide dinoflagellate</name>
    <name type="synonym">Gonyaulax catenella</name>
    <dbReference type="NCBI Taxonomy" id="2925"/>
    <lineage>
        <taxon>Eukaryota</taxon>
        <taxon>Sar</taxon>
        <taxon>Alveolata</taxon>
        <taxon>Dinophyceae</taxon>
        <taxon>Gonyaulacales</taxon>
        <taxon>Pyrocystaceae</taxon>
        <taxon>Alexandrium</taxon>
    </lineage>
</organism>
<evidence type="ECO:0000313" key="1">
    <source>
        <dbReference type="EMBL" id="CAD9192680.1"/>
    </source>
</evidence>
<dbReference type="Gene3D" id="2.130.10.10">
    <property type="entry name" value="YVTN repeat-like/Quinoprotein amine dehydrogenase"/>
    <property type="match status" value="1"/>
</dbReference>
<gene>
    <name evidence="1" type="ORF">ACAT0790_LOCUS69455</name>
</gene>
<dbReference type="AlphaFoldDB" id="A0A7S1WX76"/>
<dbReference type="InterPro" id="IPR015943">
    <property type="entry name" value="WD40/YVTN_repeat-like_dom_sf"/>
</dbReference>
<protein>
    <submittedName>
        <fullName evidence="1">Uncharacterized protein</fullName>
    </submittedName>
</protein>
<name>A0A7S1WX76_ALECA</name>